<evidence type="ECO:0000259" key="1">
    <source>
        <dbReference type="Pfam" id="PF06527"/>
    </source>
</evidence>
<organism evidence="2 3">
    <name type="scientific">Paraburkholderia aspalathi</name>
    <dbReference type="NCBI Taxonomy" id="1324617"/>
    <lineage>
        <taxon>Bacteria</taxon>
        <taxon>Pseudomonadati</taxon>
        <taxon>Pseudomonadota</taxon>
        <taxon>Betaproteobacteria</taxon>
        <taxon>Burkholderiales</taxon>
        <taxon>Burkholderiaceae</taxon>
        <taxon>Paraburkholderia</taxon>
    </lineage>
</organism>
<name>A0A1I7ER62_9BURK</name>
<dbReference type="Proteomes" id="UP000198844">
    <property type="component" value="Unassembled WGS sequence"/>
</dbReference>
<dbReference type="AlphaFoldDB" id="A0A1I7ER62"/>
<reference evidence="2 3" key="1">
    <citation type="submission" date="2016-10" db="EMBL/GenBank/DDBJ databases">
        <authorList>
            <person name="de Groot N.N."/>
        </authorList>
    </citation>
    <scope>NUCLEOTIDE SEQUENCE [LARGE SCALE GENOMIC DNA]</scope>
    <source>
        <strain evidence="2 3">LMG 27731</strain>
    </source>
</reference>
<dbReference type="OrthoDB" id="470139at2"/>
<evidence type="ECO:0000313" key="2">
    <source>
        <dbReference type="EMBL" id="SFU26418.1"/>
    </source>
</evidence>
<sequence>MIFACLMEGEKLSHYVHRASALSGRLGTTSTWREILGTSGKLSASNPSGVDRLSEILGLEDKTYLIREHTAVPALKPFVMEHTYEEIVSGLRANGSRAMRVVSADKNRQAVRYCTQCARSDLNNFGFPYIRRQHCLQGVYVCHEHQCLLTCGCMKCAWSSGQSLRVVMASQACMCGEAAIPCMSVLNSRDLEFVGKVASIEAGFLSELSVSDAARESIGFAYHTRCLELGISNSPQFIDYFYTNVSDQIAQIYHFPLSSPSWLRKVVTRGGVPPTSVALNGVLVTLLFDSVTDLITAAQGAPRLVLADEETILDCREALLLKIERNYECRFFELKTEFREEFEYLNEYDSSWLRALRNSLSARSNNYLDVKAAWRFCPSKRFDQSLAEHMESRLKVLLDENCRPTKVTFSKLKSGFKCLCIPLAALRNMSISREIVEREVETSERFICRLIRYIIRYREKYPPGCAEYQLVHSISRELRDRLMQGMPEKGMEPEEVVSYVSNRRAQRCCS</sequence>
<proteinExistence type="predicted"/>
<dbReference type="Pfam" id="PF06527">
    <property type="entry name" value="TniQ"/>
    <property type="match status" value="1"/>
</dbReference>
<dbReference type="EMBL" id="FPBH01000054">
    <property type="protein sequence ID" value="SFU26418.1"/>
    <property type="molecule type" value="Genomic_DNA"/>
</dbReference>
<accession>A0A1I7ER62</accession>
<feature type="domain" description="TniQ" evidence="1">
    <location>
        <begin position="6"/>
        <end position="149"/>
    </location>
</feature>
<evidence type="ECO:0000313" key="3">
    <source>
        <dbReference type="Proteomes" id="UP000198844"/>
    </source>
</evidence>
<gene>
    <name evidence="2" type="ORF">SAMN05192563_105427</name>
</gene>
<dbReference type="InterPro" id="IPR009492">
    <property type="entry name" value="TniQ"/>
</dbReference>
<protein>
    <submittedName>
        <fullName evidence="2">TniQ protein</fullName>
    </submittedName>
</protein>